<dbReference type="Proteomes" id="UP000253426">
    <property type="component" value="Unassembled WGS sequence"/>
</dbReference>
<dbReference type="AlphaFoldDB" id="A0A366HSK3"/>
<reference evidence="2 3" key="1">
    <citation type="submission" date="2018-06" db="EMBL/GenBank/DDBJ databases">
        <title>Genomic Encyclopedia of Type Strains, Phase IV (KMG-IV): sequencing the most valuable type-strain genomes for metagenomic binning, comparative biology and taxonomic classification.</title>
        <authorList>
            <person name="Goeker M."/>
        </authorList>
    </citation>
    <scope>NUCLEOTIDE SEQUENCE [LARGE SCALE GENOMIC DNA]</scope>
    <source>
        <strain evidence="2 3">DSM 25532</strain>
    </source>
</reference>
<protein>
    <recommendedName>
        <fullName evidence="4">Beta-propeller repeat-containing protein</fullName>
    </recommendedName>
</protein>
<keyword evidence="1" id="KW-0732">Signal</keyword>
<sequence length="631" mass="66538">MRISIIRRHHIRRSVSLLSLLAASVLSLTAGTSPAQHFGSAFRAGDIGNDEITDIVRDKEGNLYVTGFFMETVDFDPGPGLAKLSSAGGYDAFVAKYDHDNQLIWARRVGGTGTEFSQALALDPSGNVVCTGSFEGTSDFNPGPATFNLISAGQDDSFVCKLDTDGNFVWAKRLGGTSRETANDIAIDASGNVITVGRFSGTADFDPGLLTTNLTAVAFQDIYISKLSANGLFIWAKTLGGSGDDDNASAVAVDAAGHVYTTGWFSGTNDFDPGPGITAVTATTADQTDLFIHKLSSAGIFQWVKRVGSTAEERAHDLALDAAGNIHLIGSFFGTVDFDPNGGVFQLSSAHGTSFVSVLNSNGALLWAKNTAGSSDALAVDSLGNILLTGKFSGTVDFDTGPAALLLTSTTSANPDVFVSKLNVLGNLEWAIRMGGAESEFGNAITTDAVSANVWCCGHHDGTGDYDPGDGVLNLTNAGPDGVFDAFVVRLTTHSKVLWSDESGNATLLTVDGCGDKVDSKSYSVPGFIATSYDRTGEGAVGRMLWSDPNSGKALVWTLNTSDEIKIETQIENKPGWKAVSYRIGTDGTGKILWEHTDGAKQFWTVDFVGKLVCATEFQSAEGWTVKTFCR</sequence>
<feature type="chain" id="PRO_5016628149" description="Beta-propeller repeat-containing protein" evidence="1">
    <location>
        <begin position="36"/>
        <end position="631"/>
    </location>
</feature>
<organism evidence="2 3">
    <name type="scientific">Roseimicrobium gellanilyticum</name>
    <dbReference type="NCBI Taxonomy" id="748857"/>
    <lineage>
        <taxon>Bacteria</taxon>
        <taxon>Pseudomonadati</taxon>
        <taxon>Verrucomicrobiota</taxon>
        <taxon>Verrucomicrobiia</taxon>
        <taxon>Verrucomicrobiales</taxon>
        <taxon>Verrucomicrobiaceae</taxon>
        <taxon>Roseimicrobium</taxon>
    </lineage>
</organism>
<dbReference type="SUPFAM" id="SSF101898">
    <property type="entry name" value="NHL repeat"/>
    <property type="match status" value="1"/>
</dbReference>
<accession>A0A366HSK3</accession>
<dbReference type="RefSeq" id="WP_147263102.1">
    <property type="nucleotide sequence ID" value="NZ_QNRR01000001.1"/>
</dbReference>
<name>A0A366HSK3_9BACT</name>
<feature type="signal peptide" evidence="1">
    <location>
        <begin position="1"/>
        <end position="35"/>
    </location>
</feature>
<evidence type="ECO:0000256" key="1">
    <source>
        <dbReference type="SAM" id="SignalP"/>
    </source>
</evidence>
<dbReference type="PANTHER" id="PTHR35580">
    <property type="entry name" value="CELL SURFACE GLYCOPROTEIN (S-LAYER PROTEIN)-LIKE PROTEIN"/>
    <property type="match status" value="1"/>
</dbReference>
<comment type="caution">
    <text evidence="2">The sequence shown here is derived from an EMBL/GenBank/DDBJ whole genome shotgun (WGS) entry which is preliminary data.</text>
</comment>
<evidence type="ECO:0000313" key="2">
    <source>
        <dbReference type="EMBL" id="RBP47253.1"/>
    </source>
</evidence>
<keyword evidence="3" id="KW-1185">Reference proteome</keyword>
<proteinExistence type="predicted"/>
<dbReference type="EMBL" id="QNRR01000001">
    <property type="protein sequence ID" value="RBP47253.1"/>
    <property type="molecule type" value="Genomic_DNA"/>
</dbReference>
<evidence type="ECO:0000313" key="3">
    <source>
        <dbReference type="Proteomes" id="UP000253426"/>
    </source>
</evidence>
<gene>
    <name evidence="2" type="ORF">DES53_10150</name>
</gene>
<dbReference type="InterPro" id="IPR052918">
    <property type="entry name" value="Motility_Chemotaxis_Reg"/>
</dbReference>
<dbReference type="PANTHER" id="PTHR35580:SF1">
    <property type="entry name" value="PHYTASE-LIKE DOMAIN-CONTAINING PROTEIN"/>
    <property type="match status" value="1"/>
</dbReference>
<dbReference type="OrthoDB" id="53254at2"/>
<evidence type="ECO:0008006" key="4">
    <source>
        <dbReference type="Google" id="ProtNLM"/>
    </source>
</evidence>